<reference evidence="3" key="1">
    <citation type="journal article" date="2020" name="Genome Biol.">
        <title>Gamete binning: chromosome-level and haplotype-resolved genome assembly enabled by high-throughput single-cell sequencing of gamete genomes.</title>
        <authorList>
            <person name="Campoy J.A."/>
            <person name="Sun H."/>
            <person name="Goel M."/>
            <person name="Jiao W.-B."/>
            <person name="Folz-Donahue K."/>
            <person name="Wang N."/>
            <person name="Rubio M."/>
            <person name="Liu C."/>
            <person name="Kukat C."/>
            <person name="Ruiz D."/>
            <person name="Huettel B."/>
            <person name="Schneeberger K."/>
        </authorList>
    </citation>
    <scope>NUCLEOTIDE SEQUENCE [LARGE SCALE GENOMIC DNA]</scope>
    <source>
        <strain evidence="3">cv. Rojo Pasion</strain>
    </source>
</reference>
<dbReference type="OrthoDB" id="10537688at2759"/>
<proteinExistence type="predicted"/>
<gene>
    <name evidence="2" type="ORF">ORAREDHAP_LOCUS17785</name>
</gene>
<name>A0A6J5WPB0_PRUAR</name>
<dbReference type="Proteomes" id="UP000507245">
    <property type="component" value="Unassembled WGS sequence"/>
</dbReference>
<evidence type="ECO:0000313" key="3">
    <source>
        <dbReference type="Proteomes" id="UP000507245"/>
    </source>
</evidence>
<dbReference type="EMBL" id="CAEKKB010000002">
    <property type="protein sequence ID" value="CAB4302173.1"/>
    <property type="molecule type" value="Genomic_DNA"/>
</dbReference>
<sequence length="59" mass="6257">MGAILMLLYSSSTAHHVAAVDLSSGSTQNTIAETVNLTRTRHAISNSANKFTVIHTQGM</sequence>
<feature type="signal peptide" evidence="1">
    <location>
        <begin position="1"/>
        <end position="19"/>
    </location>
</feature>
<accession>A0A6J5WPB0</accession>
<keyword evidence="3" id="KW-1185">Reference proteome</keyword>
<evidence type="ECO:0000256" key="1">
    <source>
        <dbReference type="SAM" id="SignalP"/>
    </source>
</evidence>
<organism evidence="2 3">
    <name type="scientific">Prunus armeniaca</name>
    <name type="common">Apricot</name>
    <name type="synonym">Armeniaca vulgaris</name>
    <dbReference type="NCBI Taxonomy" id="36596"/>
    <lineage>
        <taxon>Eukaryota</taxon>
        <taxon>Viridiplantae</taxon>
        <taxon>Streptophyta</taxon>
        <taxon>Embryophyta</taxon>
        <taxon>Tracheophyta</taxon>
        <taxon>Spermatophyta</taxon>
        <taxon>Magnoliopsida</taxon>
        <taxon>eudicotyledons</taxon>
        <taxon>Gunneridae</taxon>
        <taxon>Pentapetalae</taxon>
        <taxon>rosids</taxon>
        <taxon>fabids</taxon>
        <taxon>Rosales</taxon>
        <taxon>Rosaceae</taxon>
        <taxon>Amygdaloideae</taxon>
        <taxon>Amygdaleae</taxon>
        <taxon>Prunus</taxon>
    </lineage>
</organism>
<keyword evidence="1" id="KW-0732">Signal</keyword>
<feature type="chain" id="PRO_5026717122" evidence="1">
    <location>
        <begin position="20"/>
        <end position="59"/>
    </location>
</feature>
<dbReference type="AlphaFoldDB" id="A0A6J5WPB0"/>
<evidence type="ECO:0000313" key="2">
    <source>
        <dbReference type="EMBL" id="CAB4302173.1"/>
    </source>
</evidence>
<protein>
    <submittedName>
        <fullName evidence="2">Uncharacterized protein</fullName>
    </submittedName>
</protein>